<accession>A0A8S5KY09</accession>
<proteinExistence type="predicted"/>
<dbReference type="GO" id="GO:0019028">
    <property type="term" value="C:viral capsid"/>
    <property type="evidence" value="ECO:0007669"/>
    <property type="project" value="UniProtKB-KW"/>
</dbReference>
<evidence type="ECO:0000313" key="2">
    <source>
        <dbReference type="Proteomes" id="UP000681330"/>
    </source>
</evidence>
<gene>
    <name evidence="1" type="primary">Gerhypos.4_11_2</name>
</gene>
<protein>
    <submittedName>
        <fullName evidence="1">Coat protein</fullName>
    </submittedName>
</protein>
<keyword evidence="1" id="KW-0946">Virion</keyword>
<dbReference type="GeneID" id="80400585"/>
<reference evidence="1" key="1">
    <citation type="submission" date="2020-09" db="EMBL/GenBank/DDBJ databases">
        <title>Leviviricetes taxonomy.</title>
        <authorList>
            <person name="Stockdale S.R."/>
            <person name="Callanan J."/>
            <person name="Adriaenssens E.M."/>
            <person name="Kuhn J.H."/>
            <person name="Rumnieks J."/>
            <person name="Shkoporov A."/>
            <person name="Draper L.A."/>
            <person name="Ross P."/>
            <person name="Hill C."/>
        </authorList>
    </citation>
    <scope>NUCLEOTIDE SEQUENCE</scope>
</reference>
<keyword evidence="1" id="KW-0167">Capsid protein</keyword>
<name>A0A8S5KY09_9VIRU</name>
<keyword evidence="2" id="KW-1185">Reference proteome</keyword>
<dbReference type="EMBL" id="BK013419">
    <property type="protein sequence ID" value="DAD50060.1"/>
    <property type="molecule type" value="Genomic_RNA"/>
</dbReference>
<dbReference type="RefSeq" id="YP_010770988.1">
    <property type="nucleotide sequence ID" value="NC_074453.1"/>
</dbReference>
<evidence type="ECO:0000313" key="1">
    <source>
        <dbReference type="EMBL" id="DAD50060.1"/>
    </source>
</evidence>
<dbReference type="KEGG" id="vg:80400585"/>
<dbReference type="Proteomes" id="UP000681330">
    <property type="component" value="Segment"/>
</dbReference>
<organism evidence="1 2">
    <name type="scientific">ssRNA phage Gerhypos.4_11</name>
    <dbReference type="NCBI Taxonomy" id="2786311"/>
    <lineage>
        <taxon>Viruses</taxon>
        <taxon>Riboviria</taxon>
        <taxon>Orthornavirae</taxon>
        <taxon>Lenarviricota</taxon>
        <taxon>Leviviricetes</taxon>
        <taxon>Timlovirales</taxon>
        <taxon>Steitzviridae</taxon>
        <taxon>Pohlodivirus</taxon>
        <taxon>Pohlodivirus arvihabitans</taxon>
    </lineage>
</organism>
<sequence>MERSLALPDPVTVAAAAPNPEIKLGVTAFPGFGSKRIDLNNGGYQSVINHTTLKSGVKHYVQLLLTKDATDPYGAVTKQVVASVSLTINRPAFGFTDTEMINLVKAHTDLIADSEVTVAKLLLNQS</sequence>